<proteinExistence type="predicted"/>
<keyword evidence="5" id="KW-1185">Reference proteome</keyword>
<gene>
    <name evidence="4" type="ORF">TrST_g1918</name>
</gene>
<organism evidence="4 5">
    <name type="scientific">Triparma strigata</name>
    <dbReference type="NCBI Taxonomy" id="1606541"/>
    <lineage>
        <taxon>Eukaryota</taxon>
        <taxon>Sar</taxon>
        <taxon>Stramenopiles</taxon>
        <taxon>Ochrophyta</taxon>
        <taxon>Bolidophyceae</taxon>
        <taxon>Parmales</taxon>
        <taxon>Triparmaceae</taxon>
        <taxon>Triparma</taxon>
    </lineage>
</organism>
<sequence>MQKAVECVAGKYGPGTGWGCLECASGTHSLALAAQCTSCEAGKSSSPGSSSCEDCTAGEYGSGGPCATCPQGKYSPPASTSCTTCQVGRYAGAGQGACTKCGQGKYLDFTGAVSETQCKVCAKGKYNDIPGLGTDCPDCQKGKFAAATGYNQCEDCTTGTYTSELGSERCTQCKKGKHADEKGLENCLECALGSISDYEGAVVCAACVAGKYGNVEATACNTCITGTYSDGGAGSSDQCNPCEDGFYSNNPSGAGFCLACDAGKHSSEDKTECLFCPAGKMSGVAAGECVDCDVGKFAEGEGNDSCLFCDDDEFIRGSTTNTTGTATSSGCICNAGQYEDHNTKRCESVVEGVHEDTQGMSVSNLKLKKGAAGALRASENAENQGGRARGLSESALARKEAIMAVVAKIQPYSKIFLSYFQVAGGLSFAFSLRMPPMFSNFMNTIRGAVSLDIVSFMPIGCITSSSNYHYKMLSSTFVPFAIGCLMIFAYKTLSQSNTSAASKELANKIFGVFLTLSFLILPSTSVMVFSNFACQDFDEGFGSYLKVDYSIDCNGTEHKVFSLYAMAMICVYPIGVPLMYYLLLRRERAMLDPGQRKSTFELGSEEKGLEKALKVRHELEEAHPEIKRLEFLYKNYEPQTYDFEVFETLRKLMLTGGLVFLKPGTGAQIVIAMLMCMAAMKVYAAKRPFIDPDIDTLSEAAQYQLYFVMFSALLMRVNLDGESLQDQKAMDYMMLAIQGLAPATMILSKLVGICQGNVKEKFKEAARASAEEYGGGGANNLLKLGDSVKDLKGEFGGDDDEELGKGGEGGGAYEMSYIGEGKKKGAKTTTTPTMTGVGMEAANPLTAKKGFQLNRPQGTSSRVSQGGQGGGAQVLEAKGGLLAIRKSSKGASAQL</sequence>
<dbReference type="EMBL" id="BRXY01000173">
    <property type="protein sequence ID" value="GMH73850.1"/>
    <property type="molecule type" value="Genomic_DNA"/>
</dbReference>
<dbReference type="PANTHER" id="PTHR46967:SF1">
    <property type="entry name" value="KERATIN-ASSOCIATED PROTEIN 16-1-LIKE"/>
    <property type="match status" value="1"/>
</dbReference>
<dbReference type="OrthoDB" id="5950997at2759"/>
<dbReference type="Proteomes" id="UP001165085">
    <property type="component" value="Unassembled WGS sequence"/>
</dbReference>
<protein>
    <recommendedName>
        <fullName evidence="3">Tyrosine-protein kinase ephrin type A/B receptor-like domain-containing protein</fullName>
    </recommendedName>
</protein>
<evidence type="ECO:0000313" key="4">
    <source>
        <dbReference type="EMBL" id="GMH73850.1"/>
    </source>
</evidence>
<accession>A0A9W7EDB1</accession>
<dbReference type="InterPro" id="IPR009030">
    <property type="entry name" value="Growth_fac_rcpt_cys_sf"/>
</dbReference>
<keyword evidence="2" id="KW-1133">Transmembrane helix</keyword>
<evidence type="ECO:0000256" key="1">
    <source>
        <dbReference type="SAM" id="MobiDB-lite"/>
    </source>
</evidence>
<evidence type="ECO:0000313" key="5">
    <source>
        <dbReference type="Proteomes" id="UP001165085"/>
    </source>
</evidence>
<evidence type="ECO:0000256" key="2">
    <source>
        <dbReference type="SAM" id="Phobius"/>
    </source>
</evidence>
<dbReference type="Gene3D" id="2.10.50.10">
    <property type="entry name" value="Tumor Necrosis Factor Receptor, subunit A, domain 2"/>
    <property type="match status" value="4"/>
</dbReference>
<feature type="transmembrane region" description="Helical" evidence="2">
    <location>
        <begin position="659"/>
        <end position="680"/>
    </location>
</feature>
<dbReference type="InterPro" id="IPR011641">
    <property type="entry name" value="Tyr-kin_ephrin_A/B_rcpt-like"/>
</dbReference>
<comment type="caution">
    <text evidence="4">The sequence shown here is derived from an EMBL/GenBank/DDBJ whole genome shotgun (WGS) entry which is preliminary data.</text>
</comment>
<evidence type="ECO:0000259" key="3">
    <source>
        <dbReference type="Pfam" id="PF07699"/>
    </source>
</evidence>
<feature type="transmembrane region" description="Helical" evidence="2">
    <location>
        <begin position="472"/>
        <end position="490"/>
    </location>
</feature>
<keyword evidence="2" id="KW-0472">Membrane</keyword>
<reference evidence="5" key="1">
    <citation type="journal article" date="2023" name="Commun. Biol.">
        <title>Genome analysis of Parmales, the sister group of diatoms, reveals the evolutionary specialization of diatoms from phago-mixotrophs to photoautotrophs.</title>
        <authorList>
            <person name="Ban H."/>
            <person name="Sato S."/>
            <person name="Yoshikawa S."/>
            <person name="Yamada K."/>
            <person name="Nakamura Y."/>
            <person name="Ichinomiya M."/>
            <person name="Sato N."/>
            <person name="Blanc-Mathieu R."/>
            <person name="Endo H."/>
            <person name="Kuwata A."/>
            <person name="Ogata H."/>
        </authorList>
    </citation>
    <scope>NUCLEOTIDE SEQUENCE [LARGE SCALE GENOMIC DNA]</scope>
    <source>
        <strain evidence="5">NIES 3701</strain>
    </source>
</reference>
<dbReference type="Pfam" id="PF07699">
    <property type="entry name" value="Ephrin_rec_like"/>
    <property type="match status" value="1"/>
</dbReference>
<feature type="region of interest" description="Disordered" evidence="1">
    <location>
        <begin position="851"/>
        <end position="872"/>
    </location>
</feature>
<feature type="transmembrane region" description="Helical" evidence="2">
    <location>
        <begin position="510"/>
        <end position="533"/>
    </location>
</feature>
<dbReference type="PANTHER" id="PTHR46967">
    <property type="entry name" value="INSULIN-LIKE GROWTH FACTOR BINDING PROTEIN,N-TERMINAL"/>
    <property type="match status" value="1"/>
</dbReference>
<feature type="domain" description="Tyrosine-protein kinase ephrin type A/B receptor-like" evidence="3">
    <location>
        <begin position="72"/>
        <end position="118"/>
    </location>
</feature>
<dbReference type="SUPFAM" id="SSF57184">
    <property type="entry name" value="Growth factor receptor domain"/>
    <property type="match status" value="3"/>
</dbReference>
<feature type="transmembrane region" description="Helical" evidence="2">
    <location>
        <begin position="415"/>
        <end position="432"/>
    </location>
</feature>
<name>A0A9W7EDB1_9STRA</name>
<dbReference type="SMART" id="SM01411">
    <property type="entry name" value="Ephrin_rec_like"/>
    <property type="match status" value="6"/>
</dbReference>
<keyword evidence="2" id="KW-0812">Transmembrane</keyword>
<dbReference type="CDD" id="cd00185">
    <property type="entry name" value="TNFRSF"/>
    <property type="match status" value="1"/>
</dbReference>
<dbReference type="AlphaFoldDB" id="A0A9W7EDB1"/>
<feature type="transmembrane region" description="Helical" evidence="2">
    <location>
        <begin position="561"/>
        <end position="583"/>
    </location>
</feature>